<sequence length="59" mass="6472">MKSLSDYVELVRSIALQTLAFRGEGSEPPQLRLRGLRLPSIPAGVKCLPFIALLVCYLA</sequence>
<evidence type="ECO:0000313" key="2">
    <source>
        <dbReference type="Proteomes" id="UP000448867"/>
    </source>
</evidence>
<comment type="caution">
    <text evidence="1">The sequence shown here is derived from an EMBL/GenBank/DDBJ whole genome shotgun (WGS) entry which is preliminary data.</text>
</comment>
<dbReference type="EMBL" id="WKKI01000012">
    <property type="protein sequence ID" value="MRX72209.1"/>
    <property type="molecule type" value="Genomic_DNA"/>
</dbReference>
<evidence type="ECO:0000313" key="1">
    <source>
        <dbReference type="EMBL" id="MRX72209.1"/>
    </source>
</evidence>
<keyword evidence="2" id="KW-1185">Reference proteome</keyword>
<reference evidence="1 2" key="1">
    <citation type="submission" date="2019-11" db="EMBL/GenBank/DDBJ databases">
        <title>Bacillus lacus genome.</title>
        <authorList>
            <person name="Allen C.J."/>
            <person name="Newman J.D."/>
        </authorList>
    </citation>
    <scope>NUCLEOTIDE SEQUENCE [LARGE SCALE GENOMIC DNA]</scope>
    <source>
        <strain evidence="1 2">KCTC 33946</strain>
    </source>
</reference>
<protein>
    <submittedName>
        <fullName evidence="1">Uncharacterized protein</fullName>
    </submittedName>
</protein>
<dbReference type="RefSeq" id="WP_154307348.1">
    <property type="nucleotide sequence ID" value="NZ_WKKI01000012.1"/>
</dbReference>
<dbReference type="Proteomes" id="UP000448867">
    <property type="component" value="Unassembled WGS sequence"/>
</dbReference>
<name>A0A7X2IYY2_9BACI</name>
<gene>
    <name evidence="1" type="ORF">GJU40_08600</name>
</gene>
<proteinExistence type="predicted"/>
<dbReference type="AlphaFoldDB" id="A0A7X2IYY2"/>
<accession>A0A7X2IYY2</accession>
<organism evidence="1 2">
    <name type="scientific">Metabacillus lacus</name>
    <dbReference type="NCBI Taxonomy" id="1983721"/>
    <lineage>
        <taxon>Bacteria</taxon>
        <taxon>Bacillati</taxon>
        <taxon>Bacillota</taxon>
        <taxon>Bacilli</taxon>
        <taxon>Bacillales</taxon>
        <taxon>Bacillaceae</taxon>
        <taxon>Metabacillus</taxon>
    </lineage>
</organism>